<evidence type="ECO:0000313" key="3">
    <source>
        <dbReference type="Proteomes" id="UP000320762"/>
    </source>
</evidence>
<dbReference type="EMBL" id="VDMD01000002">
    <property type="protein sequence ID" value="TRM68512.1"/>
    <property type="molecule type" value="Genomic_DNA"/>
</dbReference>
<sequence>MAPVLYLISLALALVAHASPVVERRLTHMPRNATKLAVDEESGTVILFDSRDERLGVMERDTFSSFDRRGGACTALSADEVQKLPGWDKLKDYANKNWGNYERQIATNEKEYPERAASVCATNEQVELNVNGDPQCTTQSQSAGGDFSGTSGTVALSQSEGTAYTLETTTTKSSDVAVGLKTDISVGIPEIADVTWGTSLTTTVTNSQGTTSSTTNNQQTTSTVTVAQADGQTCKLDFTSQTCTTKGSGNLPFIATGWVWFEYKKKTKNHWLWAVNMDAILDEGDRSVSLSFDSILSTETKSQYNVVCQ</sequence>
<comment type="caution">
    <text evidence="2">The sequence shown here is derived from an EMBL/GenBank/DDBJ whole genome shotgun (WGS) entry which is preliminary data.</text>
</comment>
<organism evidence="2 3">
    <name type="scientific">Schizophyllum amplum</name>
    <dbReference type="NCBI Taxonomy" id="97359"/>
    <lineage>
        <taxon>Eukaryota</taxon>
        <taxon>Fungi</taxon>
        <taxon>Dikarya</taxon>
        <taxon>Basidiomycota</taxon>
        <taxon>Agaricomycotina</taxon>
        <taxon>Agaricomycetes</taxon>
        <taxon>Agaricomycetidae</taxon>
        <taxon>Agaricales</taxon>
        <taxon>Schizophyllaceae</taxon>
        <taxon>Schizophyllum</taxon>
    </lineage>
</organism>
<keyword evidence="3" id="KW-1185">Reference proteome</keyword>
<feature type="chain" id="PRO_5021955880" evidence="1">
    <location>
        <begin position="19"/>
        <end position="309"/>
    </location>
</feature>
<dbReference type="AlphaFoldDB" id="A0A550CUP0"/>
<dbReference type="Proteomes" id="UP000320762">
    <property type="component" value="Unassembled WGS sequence"/>
</dbReference>
<dbReference type="STRING" id="97359.A0A550CUP0"/>
<accession>A0A550CUP0</accession>
<reference evidence="2 3" key="1">
    <citation type="journal article" date="2019" name="New Phytol.">
        <title>Comparative genomics reveals unique wood-decay strategies and fruiting body development in the Schizophyllaceae.</title>
        <authorList>
            <person name="Almasi E."/>
            <person name="Sahu N."/>
            <person name="Krizsan K."/>
            <person name="Balint B."/>
            <person name="Kovacs G.M."/>
            <person name="Kiss B."/>
            <person name="Cseklye J."/>
            <person name="Drula E."/>
            <person name="Henrissat B."/>
            <person name="Nagy I."/>
            <person name="Chovatia M."/>
            <person name="Adam C."/>
            <person name="LaButti K."/>
            <person name="Lipzen A."/>
            <person name="Riley R."/>
            <person name="Grigoriev I.V."/>
            <person name="Nagy L.G."/>
        </authorList>
    </citation>
    <scope>NUCLEOTIDE SEQUENCE [LARGE SCALE GENOMIC DNA]</scope>
    <source>
        <strain evidence="2 3">NL-1724</strain>
    </source>
</reference>
<proteinExistence type="predicted"/>
<dbReference type="SUPFAM" id="SSF56973">
    <property type="entry name" value="Aerolisin/ETX pore-forming domain"/>
    <property type="match status" value="1"/>
</dbReference>
<evidence type="ECO:0000313" key="2">
    <source>
        <dbReference type="EMBL" id="TRM68512.1"/>
    </source>
</evidence>
<feature type="signal peptide" evidence="1">
    <location>
        <begin position="1"/>
        <end position="18"/>
    </location>
</feature>
<dbReference type="Gene3D" id="2.170.15.10">
    <property type="entry name" value="Proaerolysin, chain A, domain 3"/>
    <property type="match status" value="1"/>
</dbReference>
<protein>
    <submittedName>
        <fullName evidence="2">Uncharacterized protein</fullName>
    </submittedName>
</protein>
<evidence type="ECO:0000256" key="1">
    <source>
        <dbReference type="SAM" id="SignalP"/>
    </source>
</evidence>
<name>A0A550CUP0_9AGAR</name>
<gene>
    <name evidence="2" type="ORF">BD626DRAFT_394333</name>
</gene>
<keyword evidence="1" id="KW-0732">Signal</keyword>
<dbReference type="OrthoDB" id="3010635at2759"/>